<name>A0AAN6ZGH6_9PEZI</name>
<gene>
    <name evidence="2" type="ORF">BT67DRAFT_198988</name>
</gene>
<dbReference type="Proteomes" id="UP001304895">
    <property type="component" value="Unassembled WGS sequence"/>
</dbReference>
<comment type="caution">
    <text evidence="2">The sequence shown here is derived from an EMBL/GenBank/DDBJ whole genome shotgun (WGS) entry which is preliminary data.</text>
</comment>
<reference evidence="2" key="2">
    <citation type="submission" date="2023-05" db="EMBL/GenBank/DDBJ databases">
        <authorList>
            <consortium name="Lawrence Berkeley National Laboratory"/>
            <person name="Steindorff A."/>
            <person name="Hensen N."/>
            <person name="Bonometti L."/>
            <person name="Westerberg I."/>
            <person name="Brannstrom I.O."/>
            <person name="Guillou S."/>
            <person name="Cros-Aarteil S."/>
            <person name="Calhoun S."/>
            <person name="Haridas S."/>
            <person name="Kuo A."/>
            <person name="Mondo S."/>
            <person name="Pangilinan J."/>
            <person name="Riley R."/>
            <person name="Labutti K."/>
            <person name="Andreopoulos B."/>
            <person name="Lipzen A."/>
            <person name="Chen C."/>
            <person name="Yanf M."/>
            <person name="Daum C."/>
            <person name="Ng V."/>
            <person name="Clum A."/>
            <person name="Ohm R."/>
            <person name="Martin F."/>
            <person name="Silar P."/>
            <person name="Natvig D."/>
            <person name="Lalanne C."/>
            <person name="Gautier V."/>
            <person name="Ament-Velasquez S.L."/>
            <person name="Kruys A."/>
            <person name="Hutchinson M.I."/>
            <person name="Powell A.J."/>
            <person name="Barry K."/>
            <person name="Miller A.N."/>
            <person name="Grigoriev I.V."/>
            <person name="Debuchy R."/>
            <person name="Gladieux P."/>
            <person name="Thoren M.H."/>
            <person name="Johannesson H."/>
        </authorList>
    </citation>
    <scope>NUCLEOTIDE SEQUENCE</scope>
    <source>
        <strain evidence="2">CBS 123565</strain>
    </source>
</reference>
<protein>
    <submittedName>
        <fullName evidence="2">Uncharacterized protein</fullName>
    </submittedName>
</protein>
<keyword evidence="1" id="KW-0812">Transmembrane</keyword>
<sequence>MSRPTTPILWRSGISVSGRHLDALASWLLTFFCFCVMCFWAAVRLASVKQLGEKRGMPRADVGGSYTRELYGDPGRKGMT</sequence>
<keyword evidence="3" id="KW-1185">Reference proteome</keyword>
<organism evidence="2 3">
    <name type="scientific">Trichocladium antarcticum</name>
    <dbReference type="NCBI Taxonomy" id="1450529"/>
    <lineage>
        <taxon>Eukaryota</taxon>
        <taxon>Fungi</taxon>
        <taxon>Dikarya</taxon>
        <taxon>Ascomycota</taxon>
        <taxon>Pezizomycotina</taxon>
        <taxon>Sordariomycetes</taxon>
        <taxon>Sordariomycetidae</taxon>
        <taxon>Sordariales</taxon>
        <taxon>Chaetomiaceae</taxon>
        <taxon>Trichocladium</taxon>
    </lineage>
</organism>
<keyword evidence="1" id="KW-0472">Membrane</keyword>
<dbReference type="AlphaFoldDB" id="A0AAN6ZGH6"/>
<dbReference type="EMBL" id="MU853403">
    <property type="protein sequence ID" value="KAK4137018.1"/>
    <property type="molecule type" value="Genomic_DNA"/>
</dbReference>
<feature type="transmembrane region" description="Helical" evidence="1">
    <location>
        <begin position="24"/>
        <end position="47"/>
    </location>
</feature>
<evidence type="ECO:0000313" key="3">
    <source>
        <dbReference type="Proteomes" id="UP001304895"/>
    </source>
</evidence>
<reference evidence="2" key="1">
    <citation type="journal article" date="2023" name="Mol. Phylogenet. Evol.">
        <title>Genome-scale phylogeny and comparative genomics of the fungal order Sordariales.</title>
        <authorList>
            <person name="Hensen N."/>
            <person name="Bonometti L."/>
            <person name="Westerberg I."/>
            <person name="Brannstrom I.O."/>
            <person name="Guillou S."/>
            <person name="Cros-Aarteil S."/>
            <person name="Calhoun S."/>
            <person name="Haridas S."/>
            <person name="Kuo A."/>
            <person name="Mondo S."/>
            <person name="Pangilinan J."/>
            <person name="Riley R."/>
            <person name="LaButti K."/>
            <person name="Andreopoulos B."/>
            <person name="Lipzen A."/>
            <person name="Chen C."/>
            <person name="Yan M."/>
            <person name="Daum C."/>
            <person name="Ng V."/>
            <person name="Clum A."/>
            <person name="Steindorff A."/>
            <person name="Ohm R.A."/>
            <person name="Martin F."/>
            <person name="Silar P."/>
            <person name="Natvig D.O."/>
            <person name="Lalanne C."/>
            <person name="Gautier V."/>
            <person name="Ament-Velasquez S.L."/>
            <person name="Kruys A."/>
            <person name="Hutchinson M.I."/>
            <person name="Powell A.J."/>
            <person name="Barry K."/>
            <person name="Miller A.N."/>
            <person name="Grigoriev I.V."/>
            <person name="Debuchy R."/>
            <person name="Gladieux P."/>
            <person name="Hiltunen Thoren M."/>
            <person name="Johannesson H."/>
        </authorList>
    </citation>
    <scope>NUCLEOTIDE SEQUENCE</scope>
    <source>
        <strain evidence="2">CBS 123565</strain>
    </source>
</reference>
<evidence type="ECO:0000256" key="1">
    <source>
        <dbReference type="SAM" id="Phobius"/>
    </source>
</evidence>
<keyword evidence="1" id="KW-1133">Transmembrane helix</keyword>
<proteinExistence type="predicted"/>
<evidence type="ECO:0000313" key="2">
    <source>
        <dbReference type="EMBL" id="KAK4137018.1"/>
    </source>
</evidence>
<accession>A0AAN6ZGH6</accession>